<protein>
    <submittedName>
        <fullName evidence="3">Pilus assembly protein PilO</fullName>
    </submittedName>
</protein>
<evidence type="ECO:0000256" key="1">
    <source>
        <dbReference type="SAM" id="Coils"/>
    </source>
</evidence>
<dbReference type="PIRSF" id="PIRSF016482">
    <property type="entry name" value="PilO"/>
    <property type="match status" value="1"/>
</dbReference>
<dbReference type="GO" id="GO:0043107">
    <property type="term" value="P:type IV pilus-dependent motility"/>
    <property type="evidence" value="ECO:0007669"/>
    <property type="project" value="InterPro"/>
</dbReference>
<dbReference type="RefSeq" id="WP_134356882.1">
    <property type="nucleotide sequence ID" value="NZ_CP038033.1"/>
</dbReference>
<accession>A0A4P7BV56</accession>
<dbReference type="InterPro" id="IPR014717">
    <property type="entry name" value="Transl_elong_EF1B/ribsomal_bS6"/>
</dbReference>
<dbReference type="PANTHER" id="PTHR39555">
    <property type="entry name" value="FIMBRIAL ASSEMBLY PROTEIN PILO-LIKE PROTEIN-RELATED"/>
    <property type="match status" value="1"/>
</dbReference>
<organism evidence="3 4">
    <name type="scientific">Nitrosococcus wardiae</name>
    <dbReference type="NCBI Taxonomy" id="1814290"/>
    <lineage>
        <taxon>Bacteria</taxon>
        <taxon>Pseudomonadati</taxon>
        <taxon>Pseudomonadota</taxon>
        <taxon>Gammaproteobacteria</taxon>
        <taxon>Chromatiales</taxon>
        <taxon>Chromatiaceae</taxon>
        <taxon>Nitrosococcus</taxon>
    </lineage>
</organism>
<dbReference type="EMBL" id="CP038033">
    <property type="protein sequence ID" value="QBQ53873.1"/>
    <property type="molecule type" value="Genomic_DNA"/>
</dbReference>
<dbReference type="OrthoDB" id="9802133at2"/>
<dbReference type="GO" id="GO:0043683">
    <property type="term" value="P:type IV pilus assembly"/>
    <property type="evidence" value="ECO:0007669"/>
    <property type="project" value="InterPro"/>
</dbReference>
<evidence type="ECO:0000313" key="4">
    <source>
        <dbReference type="Proteomes" id="UP000294325"/>
    </source>
</evidence>
<dbReference type="AlphaFoldDB" id="A0A4P7BV56"/>
<dbReference type="PANTHER" id="PTHR39555:SF1">
    <property type="entry name" value="TYPE IV PILUS INNER MEMBRANE COMPONENT PILO"/>
    <property type="match status" value="1"/>
</dbReference>
<name>A0A4P7BV56_9GAMM</name>
<dbReference type="FunFam" id="3.30.70.60:FF:000005">
    <property type="entry name" value="Pilus assembly protein, PilO"/>
    <property type="match status" value="1"/>
</dbReference>
<reference evidence="3 4" key="1">
    <citation type="submission" date="2019-03" db="EMBL/GenBank/DDBJ databases">
        <title>The genome sequence of Nitrosococcus wardiae strain D1FHST reveals the archetypal metabolic capacity of ammonia-oxidizing Gammaproteobacteria.</title>
        <authorList>
            <person name="Wang L."/>
            <person name="Lim C.K."/>
            <person name="Hanson T.E."/>
            <person name="Dang H."/>
            <person name="Klotz M.G."/>
        </authorList>
    </citation>
    <scope>NUCLEOTIDE SEQUENCE [LARGE SCALE GENOMIC DNA]</scope>
    <source>
        <strain evidence="3 4">D1FHS</strain>
    </source>
</reference>
<evidence type="ECO:0000313" key="3">
    <source>
        <dbReference type="EMBL" id="QBQ53873.1"/>
    </source>
</evidence>
<dbReference type="InterPro" id="IPR007445">
    <property type="entry name" value="PilO"/>
</dbReference>
<feature type="transmembrane region" description="Helical" evidence="2">
    <location>
        <begin position="20"/>
        <end position="41"/>
    </location>
</feature>
<feature type="coiled-coil region" evidence="1">
    <location>
        <begin position="49"/>
        <end position="86"/>
    </location>
</feature>
<dbReference type="KEGG" id="nwr:E3U44_04610"/>
<keyword evidence="2" id="KW-0812">Transmembrane</keyword>
<gene>
    <name evidence="3" type="ORF">E3U44_04610</name>
</gene>
<dbReference type="Gene3D" id="1.10.287.540">
    <property type="entry name" value="Helix hairpin bin"/>
    <property type="match status" value="1"/>
</dbReference>
<keyword evidence="1" id="KW-0175">Coiled coil</keyword>
<dbReference type="Proteomes" id="UP000294325">
    <property type="component" value="Chromosome"/>
</dbReference>
<dbReference type="Pfam" id="PF04350">
    <property type="entry name" value="PilO"/>
    <property type="match status" value="1"/>
</dbReference>
<keyword evidence="2" id="KW-0472">Membrane</keyword>
<proteinExistence type="predicted"/>
<keyword evidence="4" id="KW-1185">Reference proteome</keyword>
<keyword evidence="2" id="KW-1133">Transmembrane helix</keyword>
<dbReference type="Gene3D" id="3.30.70.60">
    <property type="match status" value="1"/>
</dbReference>
<sequence>MNLSELNELDFSEVGDWPIIAKAIAVILLCASVAGGGYWFFTKDKLLQLEELENKEPELKATFEAKQKKAANLEAYEKQMEEMKLSFGAMLRQLPSKTEVADLLVDVSQTGLSSGLEFELFKPGSEVPADFYAELPIQIRVIGDYHQFGEFVSKVAALPRIVTLHDFSIEGEKKETGQLAMDITAKTYRYFDEGEVVMGQKRGKK</sequence>
<evidence type="ECO:0000256" key="2">
    <source>
        <dbReference type="SAM" id="Phobius"/>
    </source>
</evidence>